<protein>
    <submittedName>
        <fullName evidence="2">Uncharacterized protein</fullName>
    </submittedName>
</protein>
<dbReference type="EMBL" id="FNTJ01000001">
    <property type="protein sequence ID" value="SEB89750.1"/>
    <property type="molecule type" value="Genomic_DNA"/>
</dbReference>
<gene>
    <name evidence="2" type="ORF">SAMN05216178_2678</name>
</gene>
<reference evidence="3" key="1">
    <citation type="submission" date="2016-10" db="EMBL/GenBank/DDBJ databases">
        <authorList>
            <person name="Varghese N."/>
            <person name="Submissions S."/>
        </authorList>
    </citation>
    <scope>NUCLEOTIDE SEQUENCE [LARGE SCALE GENOMIC DNA]</scope>
    <source>
        <strain evidence="3">DSM 9751</strain>
    </source>
</reference>
<feature type="compositionally biased region" description="Basic and acidic residues" evidence="1">
    <location>
        <begin position="7"/>
        <end position="52"/>
    </location>
</feature>
<organism evidence="2 3">
    <name type="scientific">Pseudomonas saponiphila</name>
    <dbReference type="NCBI Taxonomy" id="556534"/>
    <lineage>
        <taxon>Bacteria</taxon>
        <taxon>Pseudomonadati</taxon>
        <taxon>Pseudomonadota</taxon>
        <taxon>Gammaproteobacteria</taxon>
        <taxon>Pseudomonadales</taxon>
        <taxon>Pseudomonadaceae</taxon>
        <taxon>Pseudomonas</taxon>
    </lineage>
</organism>
<dbReference type="RefSeq" id="WP_167365658.1">
    <property type="nucleotide sequence ID" value="NZ_FNTJ01000001.1"/>
</dbReference>
<keyword evidence="3" id="KW-1185">Reference proteome</keyword>
<proteinExistence type="predicted"/>
<evidence type="ECO:0000313" key="2">
    <source>
        <dbReference type="EMBL" id="SEB89750.1"/>
    </source>
</evidence>
<evidence type="ECO:0000313" key="3">
    <source>
        <dbReference type="Proteomes" id="UP000198982"/>
    </source>
</evidence>
<dbReference type="AlphaFoldDB" id="A0A1H4N2S3"/>
<sequence length="52" mass="6155">MTTPEQRPCEHERSDDAQQHEVEHREPPPQTWKHPDDGKSLSELDEERPLKP</sequence>
<accession>A0A1H4N2S3</accession>
<dbReference type="Proteomes" id="UP000198982">
    <property type="component" value="Unassembled WGS sequence"/>
</dbReference>
<evidence type="ECO:0000256" key="1">
    <source>
        <dbReference type="SAM" id="MobiDB-lite"/>
    </source>
</evidence>
<feature type="region of interest" description="Disordered" evidence="1">
    <location>
        <begin position="1"/>
        <end position="52"/>
    </location>
</feature>
<name>A0A1H4N2S3_9PSED</name>